<name>G4QMU0_GLANF</name>
<feature type="region of interest" description="Disordered" evidence="1">
    <location>
        <begin position="20"/>
        <end position="43"/>
    </location>
</feature>
<dbReference type="AlphaFoldDB" id="G4QMU0"/>
<dbReference type="EMBL" id="CP003060">
    <property type="protein sequence ID" value="AEP31023.1"/>
    <property type="molecule type" value="Genomic_DNA"/>
</dbReference>
<evidence type="ECO:0000313" key="2">
    <source>
        <dbReference type="EMBL" id="AEP31023.1"/>
    </source>
</evidence>
<gene>
    <name evidence="2" type="ordered locus">GNIT_2926</name>
</gene>
<dbReference type="Proteomes" id="UP000009282">
    <property type="component" value="Chromosome"/>
</dbReference>
<organism evidence="2 3">
    <name type="scientific">Glaciecola nitratireducens (strain JCM 12485 / KCTC 12276 / FR1064)</name>
    <dbReference type="NCBI Taxonomy" id="1085623"/>
    <lineage>
        <taxon>Bacteria</taxon>
        <taxon>Pseudomonadati</taxon>
        <taxon>Pseudomonadota</taxon>
        <taxon>Gammaproteobacteria</taxon>
        <taxon>Alteromonadales</taxon>
        <taxon>Alteromonadaceae</taxon>
        <taxon>Brumicola</taxon>
    </lineage>
</organism>
<evidence type="ECO:0000313" key="3">
    <source>
        <dbReference type="Proteomes" id="UP000009282"/>
    </source>
</evidence>
<protein>
    <submittedName>
        <fullName evidence="2">Uncharacterized protein</fullName>
    </submittedName>
</protein>
<dbReference type="HOGENOM" id="CLU_3234171_0_0_6"/>
<dbReference type="STRING" id="1085623.GNIT_2926"/>
<accession>G4QMU0</accession>
<dbReference type="KEGG" id="gni:GNIT_2926"/>
<sequence>MRFCEGGLVHTMTVYYLDTELPQNNNKKQHKKNPADSGVSDML</sequence>
<evidence type="ECO:0000256" key="1">
    <source>
        <dbReference type="SAM" id="MobiDB-lite"/>
    </source>
</evidence>
<reference evidence="2 3" key="1">
    <citation type="journal article" date="2011" name="J. Bacteriol.">
        <title>Complete genome sequence of seawater bacterium Glaciecola nitratireducens FR1064T.</title>
        <authorList>
            <person name="Bian F."/>
            <person name="Qin Q.L."/>
            <person name="Xie B.B."/>
            <person name="Shu Y.L."/>
            <person name="Zhang X.Y."/>
            <person name="Yu Y."/>
            <person name="Chen B."/>
            <person name="Chen X.L."/>
            <person name="Zhou B.C."/>
            <person name="Zhang Y.Z."/>
        </authorList>
    </citation>
    <scope>NUCLEOTIDE SEQUENCE [LARGE SCALE GENOMIC DNA]</scope>
    <source>
        <strain evidence="3">JCM 12485 / KCTC 12276 / FR1064</strain>
    </source>
</reference>
<proteinExistence type="predicted"/>
<keyword evidence="3" id="KW-1185">Reference proteome</keyword>